<dbReference type="PANTHER" id="PTHR39165">
    <property type="entry name" value="IG HYPOTHETICAL 17883"/>
    <property type="match status" value="1"/>
</dbReference>
<evidence type="ECO:0000313" key="2">
    <source>
        <dbReference type="EMBL" id="EKC79449.1"/>
    </source>
</evidence>
<comment type="caution">
    <text evidence="2">The sequence shown here is derived from an EMBL/GenBank/DDBJ whole genome shotgun (WGS) entry which is preliminary data.</text>
</comment>
<proteinExistence type="predicted"/>
<feature type="transmembrane region" description="Helical" evidence="1">
    <location>
        <begin position="84"/>
        <end position="113"/>
    </location>
</feature>
<dbReference type="AlphaFoldDB" id="K1UHF7"/>
<keyword evidence="1" id="KW-1133">Transmembrane helix</keyword>
<keyword evidence="1" id="KW-0472">Membrane</keyword>
<feature type="transmembrane region" description="Helical" evidence="1">
    <location>
        <begin position="51"/>
        <end position="72"/>
    </location>
</feature>
<dbReference type="InterPro" id="IPR007403">
    <property type="entry name" value="DUF456"/>
</dbReference>
<dbReference type="EMBL" id="AJWY01001676">
    <property type="protein sequence ID" value="EKC79449.1"/>
    <property type="molecule type" value="Genomic_DNA"/>
</dbReference>
<feature type="transmembrane region" description="Helical" evidence="1">
    <location>
        <begin position="125"/>
        <end position="156"/>
    </location>
</feature>
<reference evidence="2" key="1">
    <citation type="journal article" date="2013" name="Environ. Microbiol.">
        <title>Microbiota from the distal guts of lean and obese adolescents exhibit partial functional redundancy besides clear differences in community structure.</title>
        <authorList>
            <person name="Ferrer M."/>
            <person name="Ruiz A."/>
            <person name="Lanza F."/>
            <person name="Haange S.B."/>
            <person name="Oberbach A."/>
            <person name="Till H."/>
            <person name="Bargiela R."/>
            <person name="Campoy C."/>
            <person name="Segura M.T."/>
            <person name="Richter M."/>
            <person name="von Bergen M."/>
            <person name="Seifert J."/>
            <person name="Suarez A."/>
        </authorList>
    </citation>
    <scope>NUCLEOTIDE SEQUENCE</scope>
</reference>
<dbReference type="Pfam" id="PF04306">
    <property type="entry name" value="DUF456"/>
    <property type="match status" value="1"/>
</dbReference>
<evidence type="ECO:0000256" key="1">
    <source>
        <dbReference type="SAM" id="Phobius"/>
    </source>
</evidence>
<keyword evidence="1" id="KW-0812">Transmembrane</keyword>
<protein>
    <submittedName>
        <fullName evidence="2">Membrane protein containing DUF456</fullName>
    </submittedName>
</protein>
<gene>
    <name evidence="2" type="ORF">LEA_02425</name>
</gene>
<organism evidence="2">
    <name type="scientific">human gut metagenome</name>
    <dbReference type="NCBI Taxonomy" id="408170"/>
    <lineage>
        <taxon>unclassified sequences</taxon>
        <taxon>metagenomes</taxon>
        <taxon>organismal metagenomes</taxon>
    </lineage>
</organism>
<name>K1UHF7_9ZZZZ</name>
<accession>K1UHF7</accession>
<sequence>MDVVLSICAFLLAILGIAGCIVPALPGTLLSYGGLLCAYFTSYSQMSASALWIWLAICIAVSVADYVLPAWMTKRFGGSRAGSIGATVGVFVGFFFLPPIGIILGPFLGAVIGELINNRNERAKALLVGFGSFLSFIVGTGVKLIASIGILVHIFADTFPAVKEWFATTFSNI</sequence>
<dbReference type="PANTHER" id="PTHR39165:SF1">
    <property type="entry name" value="DUF456 DOMAIN-CONTAINING PROTEIN"/>
    <property type="match status" value="1"/>
</dbReference>